<evidence type="ECO:0000256" key="2">
    <source>
        <dbReference type="ARBA" id="ARBA00022448"/>
    </source>
</evidence>
<dbReference type="PANTHER" id="PTHR30069">
    <property type="entry name" value="TONB-DEPENDENT OUTER MEMBRANE RECEPTOR"/>
    <property type="match status" value="1"/>
</dbReference>
<keyword evidence="4 8" id="KW-0812">Transmembrane</keyword>
<evidence type="ECO:0000256" key="9">
    <source>
        <dbReference type="SAM" id="SignalP"/>
    </source>
</evidence>
<evidence type="ECO:0000256" key="5">
    <source>
        <dbReference type="ARBA" id="ARBA00022729"/>
    </source>
</evidence>
<dbReference type="Proteomes" id="UP001597534">
    <property type="component" value="Unassembled WGS sequence"/>
</dbReference>
<dbReference type="InterPro" id="IPR037066">
    <property type="entry name" value="Plug_dom_sf"/>
</dbReference>
<evidence type="ECO:0000256" key="3">
    <source>
        <dbReference type="ARBA" id="ARBA00022452"/>
    </source>
</evidence>
<dbReference type="EMBL" id="JBHUPC010000010">
    <property type="protein sequence ID" value="MFD2890786.1"/>
    <property type="molecule type" value="Genomic_DNA"/>
</dbReference>
<dbReference type="InterPro" id="IPR039426">
    <property type="entry name" value="TonB-dep_rcpt-like"/>
</dbReference>
<evidence type="ECO:0000256" key="8">
    <source>
        <dbReference type="PROSITE-ProRule" id="PRU01360"/>
    </source>
</evidence>
<dbReference type="PROSITE" id="PS52016">
    <property type="entry name" value="TONB_DEPENDENT_REC_3"/>
    <property type="match status" value="1"/>
</dbReference>
<gene>
    <name evidence="11" type="ORF">ACFS5J_02030</name>
</gene>
<name>A0ABW5YI64_9FLAO</name>
<feature type="chain" id="PRO_5046283148" evidence="9">
    <location>
        <begin position="22"/>
        <end position="639"/>
    </location>
</feature>
<protein>
    <submittedName>
        <fullName evidence="11">TonB-dependent receptor plug domain-containing protein</fullName>
    </submittedName>
</protein>
<comment type="caution">
    <text evidence="11">The sequence shown here is derived from an EMBL/GenBank/DDBJ whole genome shotgun (WGS) entry which is preliminary data.</text>
</comment>
<sequence>MNIKFIKWSVCAAFLSSLTYAQEKESLQTTNLDEVVVSDTKFEQKKELSGKVIEKITAKDLEAKKGQSVAAVLTQVAGVEVNGSNSSAGKDLGVYIRGGRNNQVLILIDGVPVSDASGINISYDLRLLPVEQVESIEIMKGASSTLYGSGAATAVINIKLKQTTTKAVSGSAYLNLGTQNVAKENNFDPKSVNQGGAINGKLSKFNYYASVNRTETTGISEARPESDNESFEKDNFSRVNSMVRLGFTPNDKFKFDITGNYDKIKSEFDSGAFADNDENFFSSEQFRVAFLPKYKYRKGELVLNAGANTITRDLFNYGASTIYKSNSVNADLFNKYNFTDKLSLIVGGQFQFFEMSNQSEYVDITEEMAHFNMIDPYASVVYNSDFGLNVNLGGRLNIHNRYGNQMVYNVNPSYTIPNTTVKLLTSVSTAYVTPSLYQLYSSYGDEDLTPEENMTVEAGAEATFLDKKVRLSIVGYHREEKNSIEFDYMMYNYFTYDGKIKVQGVEVNADYAIFDNLQLKTNYTFAELDTFSQAYNPKHKVNAIVSYVYKKLSTNVSYQFVSERTAEYIVYPAPNYNATFMTETLNDYQLVNANIGYKILKDKMNLFLAVDNILDKDFVQTRGYSTRGRNFMFGLGFNF</sequence>
<dbReference type="Gene3D" id="2.170.130.10">
    <property type="entry name" value="TonB-dependent receptor, plug domain"/>
    <property type="match status" value="1"/>
</dbReference>
<organism evidence="11 12">
    <name type="scientific">Flavobacterium chuncheonense</name>
    <dbReference type="NCBI Taxonomy" id="2026653"/>
    <lineage>
        <taxon>Bacteria</taxon>
        <taxon>Pseudomonadati</taxon>
        <taxon>Bacteroidota</taxon>
        <taxon>Flavobacteriia</taxon>
        <taxon>Flavobacteriales</taxon>
        <taxon>Flavobacteriaceae</taxon>
        <taxon>Flavobacterium</taxon>
    </lineage>
</organism>
<dbReference type="RefSeq" id="WP_379810287.1">
    <property type="nucleotide sequence ID" value="NZ_JBHUPC010000010.1"/>
</dbReference>
<evidence type="ECO:0000259" key="10">
    <source>
        <dbReference type="Pfam" id="PF07715"/>
    </source>
</evidence>
<accession>A0ABW5YI64</accession>
<dbReference type="InterPro" id="IPR036942">
    <property type="entry name" value="Beta-barrel_TonB_sf"/>
</dbReference>
<evidence type="ECO:0000313" key="11">
    <source>
        <dbReference type="EMBL" id="MFD2890786.1"/>
    </source>
</evidence>
<comment type="similarity">
    <text evidence="8">Belongs to the TonB-dependent receptor family.</text>
</comment>
<keyword evidence="2 8" id="KW-0813">Transport</keyword>
<feature type="signal peptide" evidence="9">
    <location>
        <begin position="1"/>
        <end position="21"/>
    </location>
</feature>
<dbReference type="Pfam" id="PF07715">
    <property type="entry name" value="Plug"/>
    <property type="match status" value="1"/>
</dbReference>
<evidence type="ECO:0000313" key="12">
    <source>
        <dbReference type="Proteomes" id="UP001597534"/>
    </source>
</evidence>
<keyword evidence="6 8" id="KW-0472">Membrane</keyword>
<dbReference type="InterPro" id="IPR012910">
    <property type="entry name" value="Plug_dom"/>
</dbReference>
<evidence type="ECO:0000256" key="7">
    <source>
        <dbReference type="ARBA" id="ARBA00023237"/>
    </source>
</evidence>
<keyword evidence="3 8" id="KW-1134">Transmembrane beta strand</keyword>
<comment type="subcellular location">
    <subcellularLocation>
        <location evidence="1 8">Cell outer membrane</location>
        <topology evidence="1 8">Multi-pass membrane protein</topology>
    </subcellularLocation>
</comment>
<keyword evidence="12" id="KW-1185">Reference proteome</keyword>
<evidence type="ECO:0000256" key="1">
    <source>
        <dbReference type="ARBA" id="ARBA00004571"/>
    </source>
</evidence>
<dbReference type="PANTHER" id="PTHR30069:SF29">
    <property type="entry name" value="HEMOGLOBIN AND HEMOGLOBIN-HAPTOGLOBIN-BINDING PROTEIN 1-RELATED"/>
    <property type="match status" value="1"/>
</dbReference>
<keyword evidence="7 8" id="KW-0998">Cell outer membrane</keyword>
<dbReference type="SUPFAM" id="SSF56935">
    <property type="entry name" value="Porins"/>
    <property type="match status" value="1"/>
</dbReference>
<dbReference type="Gene3D" id="2.40.170.20">
    <property type="entry name" value="TonB-dependent receptor, beta-barrel domain"/>
    <property type="match status" value="1"/>
</dbReference>
<evidence type="ECO:0000256" key="6">
    <source>
        <dbReference type="ARBA" id="ARBA00023136"/>
    </source>
</evidence>
<keyword evidence="11" id="KW-0675">Receptor</keyword>
<proteinExistence type="inferred from homology"/>
<keyword evidence="5 9" id="KW-0732">Signal</keyword>
<feature type="domain" description="TonB-dependent receptor plug" evidence="10">
    <location>
        <begin position="52"/>
        <end position="154"/>
    </location>
</feature>
<reference evidence="12" key="1">
    <citation type="journal article" date="2019" name="Int. J. Syst. Evol. Microbiol.">
        <title>The Global Catalogue of Microorganisms (GCM) 10K type strain sequencing project: providing services to taxonomists for standard genome sequencing and annotation.</title>
        <authorList>
            <consortium name="The Broad Institute Genomics Platform"/>
            <consortium name="The Broad Institute Genome Sequencing Center for Infectious Disease"/>
            <person name="Wu L."/>
            <person name="Ma J."/>
        </authorList>
    </citation>
    <scope>NUCLEOTIDE SEQUENCE [LARGE SCALE GENOMIC DNA]</scope>
    <source>
        <strain evidence="12">KCTC 22671</strain>
    </source>
</reference>
<evidence type="ECO:0000256" key="4">
    <source>
        <dbReference type="ARBA" id="ARBA00022692"/>
    </source>
</evidence>